<evidence type="ECO:0000313" key="1">
    <source>
        <dbReference type="EMBL" id="AKL96607.1"/>
    </source>
</evidence>
<dbReference type="RefSeq" id="WP_044825860.1">
    <property type="nucleotide sequence ID" value="NZ_CP009687.1"/>
</dbReference>
<proteinExistence type="predicted"/>
<dbReference type="AlphaFoldDB" id="A0A0D8I721"/>
<dbReference type="EMBL" id="CP009687">
    <property type="protein sequence ID" value="AKL96607.1"/>
    <property type="molecule type" value="Genomic_DNA"/>
</dbReference>
<name>A0A0D8I721_9CLOT</name>
<evidence type="ECO:0000313" key="2">
    <source>
        <dbReference type="Proteomes" id="UP000035704"/>
    </source>
</evidence>
<reference evidence="1 2" key="1">
    <citation type="submission" date="2014-10" db="EMBL/GenBank/DDBJ databases">
        <title>Genome sequence of Clostridium aceticum DSM 1496.</title>
        <authorList>
            <person name="Poehlein A."/>
            <person name="Schiel-Bengelsdorf B."/>
            <person name="Gottschalk G."/>
            <person name="Duerre P."/>
            <person name="Daniel R."/>
        </authorList>
    </citation>
    <scope>NUCLEOTIDE SEQUENCE [LARGE SCALE GENOMIC DNA]</scope>
    <source>
        <strain evidence="1 2">DSM 1496</strain>
    </source>
</reference>
<keyword evidence="2" id="KW-1185">Reference proteome</keyword>
<organism evidence="1 2">
    <name type="scientific">Clostridium aceticum</name>
    <dbReference type="NCBI Taxonomy" id="84022"/>
    <lineage>
        <taxon>Bacteria</taxon>
        <taxon>Bacillati</taxon>
        <taxon>Bacillota</taxon>
        <taxon>Clostridia</taxon>
        <taxon>Eubacteriales</taxon>
        <taxon>Clostridiaceae</taxon>
        <taxon>Clostridium</taxon>
    </lineage>
</organism>
<dbReference type="OrthoDB" id="2086190at2"/>
<gene>
    <name evidence="1" type="ORF">CACET_c31630</name>
</gene>
<protein>
    <submittedName>
        <fullName evidence="1">Uncharacterized protein</fullName>
    </submittedName>
</protein>
<sequence>MDTTNIVALLLFVLPGILAEKISHRMDFPAAEKNSDFKEMVNGILLSMPIIFVVGIASVFINKFSSLKQLINEFNDLFFLATFSIAVFLLAIIVGVLKGLSTEQWYKAINKIRGKLGKMDIDDKCCWRQVFLEKKVNRYIKIIKDEKILAQGFSKHYSLPNEEMSIVLEQPEGIDYYLENHPEFMDHLKLWETYVNIEKGVIVEVYDTSEAEKYLESLEARTTFLDW</sequence>
<dbReference type="PATRIC" id="fig|84022.5.peg.1355"/>
<dbReference type="KEGG" id="cace:CACET_c31630"/>
<dbReference type="Proteomes" id="UP000035704">
    <property type="component" value="Chromosome"/>
</dbReference>
<accession>A0A0D8I721</accession>